<name>A0A2P5A2A8_9HYPO</name>
<organism evidence="2 3">
    <name type="scientific">Trichoderma gamsii</name>
    <dbReference type="NCBI Taxonomy" id="398673"/>
    <lineage>
        <taxon>Eukaryota</taxon>
        <taxon>Fungi</taxon>
        <taxon>Dikarya</taxon>
        <taxon>Ascomycota</taxon>
        <taxon>Pezizomycotina</taxon>
        <taxon>Sordariomycetes</taxon>
        <taxon>Hypocreomycetidae</taxon>
        <taxon>Hypocreales</taxon>
        <taxon>Hypocreaceae</taxon>
        <taxon>Trichoderma</taxon>
    </lineage>
</organism>
<reference evidence="2 3" key="1">
    <citation type="journal article" date="2016" name="Genome Announc.">
        <title>Draft Whole-Genome Sequence of Trichoderma gamsii T6085, a Promising Biocontrol Agent of Fusarium Head Blight on Wheat.</title>
        <authorList>
            <person name="Baroncelli R."/>
            <person name="Zapparata A."/>
            <person name="Piaggeschi G."/>
            <person name="Sarrocco S."/>
            <person name="Vannacci G."/>
        </authorList>
    </citation>
    <scope>NUCLEOTIDE SEQUENCE [LARGE SCALE GENOMIC DNA]</scope>
    <source>
        <strain evidence="2 3">T6085</strain>
    </source>
</reference>
<dbReference type="AlphaFoldDB" id="A0A2P5A2A8"/>
<evidence type="ECO:0000256" key="1">
    <source>
        <dbReference type="SAM" id="MobiDB-lite"/>
    </source>
</evidence>
<dbReference type="GeneID" id="36347237"/>
<keyword evidence="3" id="KW-1185">Reference proteome</keyword>
<comment type="caution">
    <text evidence="2">The sequence shown here is derived from an EMBL/GenBank/DDBJ whole genome shotgun (WGS) entry which is preliminary data.</text>
</comment>
<dbReference type="RefSeq" id="XP_024406689.1">
    <property type="nucleotide sequence ID" value="XM_024548474.1"/>
</dbReference>
<protein>
    <submittedName>
        <fullName evidence="2">Uncharacterized protein</fullName>
    </submittedName>
</protein>
<gene>
    <name evidence="2" type="ORF">TGAM01_v200081</name>
</gene>
<evidence type="ECO:0000313" key="3">
    <source>
        <dbReference type="Proteomes" id="UP000054821"/>
    </source>
</evidence>
<accession>A0A2P5A2A8</accession>
<proteinExistence type="predicted"/>
<feature type="region of interest" description="Disordered" evidence="1">
    <location>
        <begin position="37"/>
        <end position="58"/>
    </location>
</feature>
<sequence length="58" mass="6132">VRGGNSPFTLRGLQSSKPCFSQHSLLARAELISGALPSYASTSTPKPQKTSCTINNPQ</sequence>
<feature type="non-terminal residue" evidence="2">
    <location>
        <position position="1"/>
    </location>
</feature>
<dbReference type="Proteomes" id="UP000054821">
    <property type="component" value="Unassembled WGS sequence"/>
</dbReference>
<dbReference type="EMBL" id="JPDN02000001">
    <property type="protein sequence ID" value="PON30661.1"/>
    <property type="molecule type" value="Genomic_DNA"/>
</dbReference>
<feature type="compositionally biased region" description="Polar residues" evidence="1">
    <location>
        <begin position="39"/>
        <end position="58"/>
    </location>
</feature>
<evidence type="ECO:0000313" key="2">
    <source>
        <dbReference type="EMBL" id="PON30661.1"/>
    </source>
</evidence>